<dbReference type="Pfam" id="PF25116">
    <property type="entry name" value="CBM87_Agd3"/>
    <property type="match status" value="1"/>
</dbReference>
<proteinExistence type="predicted"/>
<comment type="caution">
    <text evidence="4">The sequence shown here is derived from an EMBL/GenBank/DDBJ whole genome shotgun (WGS) entry which is preliminary data.</text>
</comment>
<evidence type="ECO:0000256" key="1">
    <source>
        <dbReference type="SAM" id="SignalP"/>
    </source>
</evidence>
<feature type="signal peptide" evidence="1">
    <location>
        <begin position="1"/>
        <end position="22"/>
    </location>
</feature>
<dbReference type="RefSeq" id="WP_380015573.1">
    <property type="nucleotide sequence ID" value="NZ_JBHLYR010000063.1"/>
</dbReference>
<evidence type="ECO:0000313" key="4">
    <source>
        <dbReference type="EMBL" id="MFB9994550.1"/>
    </source>
</evidence>
<dbReference type="InterPro" id="IPR056827">
    <property type="entry name" value="CBM87_Agd3"/>
</dbReference>
<feature type="chain" id="PRO_5047027211" evidence="1">
    <location>
        <begin position="23"/>
        <end position="714"/>
    </location>
</feature>
<dbReference type="InterPro" id="IPR056826">
    <property type="entry name" value="Agd3_CE"/>
</dbReference>
<dbReference type="PROSITE" id="PS51257">
    <property type="entry name" value="PROKAR_LIPOPROTEIN"/>
    <property type="match status" value="1"/>
</dbReference>
<sequence length="714" mass="75449">MKNLGFKTVAQALLTLGGLALVGCNAPSPEAGLGTPAPDTAASADLQHAHPAVMRGQPELPAGQVLQPLPNLQGPKTRLPLRSLAVAPNPSVVALKVLILSAGSGDFGVAAAKNMLDVAGVPYDVLDAAPAGITPSTLVADDGSGKYQGIILTSGSLSYESAPGVYQSALDWAGWNLLWQYEKDYSARQLSLYTYPSTWPEDYGLRDAGAASANADVKLAAAGQSVFSDFKPGGTLPVRYAYNYPATLASVPGVTTTPLLTDASGRVLAATSTTDGRERLALTFAQNPYLLHSSLVGYGLVNWLTKGVYLGESRRFNQVDVDDYFFPGDVFDVATGTIQRDSFRISASDALAVADQQRALRKAYPVAADFKFAMMYNGGGNDPGSGADLNAPYSCVATVVSSDPLSSVSRCLSTTFDWVSHTKEHFYMDFLNYADSFAQLKPNLDIGAAMGLKVSRKSLLSGNMSGLGYYNPAGDGPLTDYGLGASNVNFLKAAQNSGARYLASNHSVSSQIDPTCASCGLAHPLNPSIFLVPRWPTNMFYNVTDPQQAAGAYNAVYGPGGSFPFWDHPLSFSEILDKESDIALAHVLSGVAFPHYMHQGNLRQYSPGHSLASDWTAALVSKYSQYSTLPLKTLRWDDLGAYVQARTSYMKSGLTGQWNRSTKTVTLRSAKGGSAFVTGIPATGLPLSSSEVYGGKTITGFTLTAGQVVTASVP</sequence>
<evidence type="ECO:0000313" key="5">
    <source>
        <dbReference type="Proteomes" id="UP001589733"/>
    </source>
</evidence>
<name>A0ABV6B6L0_9DEIO</name>
<dbReference type="EMBL" id="JBHLYR010000063">
    <property type="protein sequence ID" value="MFB9994550.1"/>
    <property type="molecule type" value="Genomic_DNA"/>
</dbReference>
<dbReference type="Proteomes" id="UP001589733">
    <property type="component" value="Unassembled WGS sequence"/>
</dbReference>
<evidence type="ECO:0000259" key="3">
    <source>
        <dbReference type="Pfam" id="PF25116"/>
    </source>
</evidence>
<feature type="domain" description="Agd3 CBM87" evidence="3">
    <location>
        <begin position="94"/>
        <end position="281"/>
    </location>
</feature>
<evidence type="ECO:0000259" key="2">
    <source>
        <dbReference type="Pfam" id="PF25115"/>
    </source>
</evidence>
<keyword evidence="5" id="KW-1185">Reference proteome</keyword>
<protein>
    <submittedName>
        <fullName evidence="4">Uncharacterized protein</fullName>
    </submittedName>
</protein>
<accession>A0ABV6B6L0</accession>
<dbReference type="Pfam" id="PF25115">
    <property type="entry name" value="Agd3_CE"/>
    <property type="match status" value="1"/>
</dbReference>
<keyword evidence="1" id="KW-0732">Signal</keyword>
<feature type="domain" description="Agd3 deacetylase" evidence="2">
    <location>
        <begin position="414"/>
        <end position="647"/>
    </location>
</feature>
<reference evidence="4 5" key="1">
    <citation type="submission" date="2024-09" db="EMBL/GenBank/DDBJ databases">
        <authorList>
            <person name="Sun Q."/>
            <person name="Mori K."/>
        </authorList>
    </citation>
    <scope>NUCLEOTIDE SEQUENCE [LARGE SCALE GENOMIC DNA]</scope>
    <source>
        <strain evidence="4 5">JCM 13503</strain>
    </source>
</reference>
<gene>
    <name evidence="4" type="ORF">ACFFLM_21565</name>
</gene>
<organism evidence="4 5">
    <name type="scientific">Deinococcus oregonensis</name>
    <dbReference type="NCBI Taxonomy" id="1805970"/>
    <lineage>
        <taxon>Bacteria</taxon>
        <taxon>Thermotogati</taxon>
        <taxon>Deinococcota</taxon>
        <taxon>Deinococci</taxon>
        <taxon>Deinococcales</taxon>
        <taxon>Deinococcaceae</taxon>
        <taxon>Deinococcus</taxon>
    </lineage>
</organism>